<dbReference type="Proteomes" id="UP000267096">
    <property type="component" value="Unassembled WGS sequence"/>
</dbReference>
<reference evidence="1 2" key="2">
    <citation type="submission" date="2018-11" db="EMBL/GenBank/DDBJ databases">
        <authorList>
            <consortium name="Pathogen Informatics"/>
        </authorList>
    </citation>
    <scope>NUCLEOTIDE SEQUENCE [LARGE SCALE GENOMIC DNA]</scope>
</reference>
<reference evidence="3" key="1">
    <citation type="submission" date="2017-02" db="UniProtKB">
        <authorList>
            <consortium name="WormBaseParasite"/>
        </authorList>
    </citation>
    <scope>IDENTIFICATION</scope>
</reference>
<protein>
    <submittedName>
        <fullName evidence="3">MMS1_N domain-containing protein</fullName>
    </submittedName>
</protein>
<proteinExistence type="predicted"/>
<evidence type="ECO:0000313" key="3">
    <source>
        <dbReference type="WBParaSite" id="ASIM_0000694001-mRNA-1"/>
    </source>
</evidence>
<keyword evidence="2" id="KW-1185">Reference proteome</keyword>
<evidence type="ECO:0000313" key="2">
    <source>
        <dbReference type="Proteomes" id="UP000267096"/>
    </source>
</evidence>
<sequence>MRGSVECLSLDQKKIKLIFDCSGEELRETRPLSFLATDEDGRIYSNLSCQTDPDPLNEDVKIVGLDLWQGEGLAAVEQIDNVRYAIITCVI</sequence>
<organism evidence="3">
    <name type="scientific">Anisakis simplex</name>
    <name type="common">Herring worm</name>
    <dbReference type="NCBI Taxonomy" id="6269"/>
    <lineage>
        <taxon>Eukaryota</taxon>
        <taxon>Metazoa</taxon>
        <taxon>Ecdysozoa</taxon>
        <taxon>Nematoda</taxon>
        <taxon>Chromadorea</taxon>
        <taxon>Rhabditida</taxon>
        <taxon>Spirurina</taxon>
        <taxon>Ascaridomorpha</taxon>
        <taxon>Ascaridoidea</taxon>
        <taxon>Anisakidae</taxon>
        <taxon>Anisakis</taxon>
        <taxon>Anisakis simplex complex</taxon>
    </lineage>
</organism>
<name>A0A0M3JH30_ANISI</name>
<dbReference type="WBParaSite" id="ASIM_0000694001-mRNA-1">
    <property type="protein sequence ID" value="ASIM_0000694001-mRNA-1"/>
    <property type="gene ID" value="ASIM_0000694001"/>
</dbReference>
<dbReference type="EMBL" id="UYRR01015019">
    <property type="protein sequence ID" value="VDK27623.1"/>
    <property type="molecule type" value="Genomic_DNA"/>
</dbReference>
<gene>
    <name evidence="1" type="ORF">ASIM_LOCUS6715</name>
</gene>
<accession>A0A0M3JH30</accession>
<evidence type="ECO:0000313" key="1">
    <source>
        <dbReference type="EMBL" id="VDK27623.1"/>
    </source>
</evidence>
<dbReference type="AlphaFoldDB" id="A0A0M3JH30"/>
<dbReference type="OrthoDB" id="10261302at2759"/>